<dbReference type="VEuPathDB" id="VectorBase:AQUA004454"/>
<organism evidence="2 3">
    <name type="scientific">Anopheles quadriannulatus</name>
    <name type="common">Mosquito</name>
    <dbReference type="NCBI Taxonomy" id="34691"/>
    <lineage>
        <taxon>Eukaryota</taxon>
        <taxon>Metazoa</taxon>
        <taxon>Ecdysozoa</taxon>
        <taxon>Arthropoda</taxon>
        <taxon>Hexapoda</taxon>
        <taxon>Insecta</taxon>
        <taxon>Pterygota</taxon>
        <taxon>Neoptera</taxon>
        <taxon>Endopterygota</taxon>
        <taxon>Diptera</taxon>
        <taxon>Nematocera</taxon>
        <taxon>Culicoidea</taxon>
        <taxon>Culicidae</taxon>
        <taxon>Anophelinae</taxon>
        <taxon>Anopheles</taxon>
    </lineage>
</organism>
<feature type="region of interest" description="Disordered" evidence="1">
    <location>
        <begin position="162"/>
        <end position="195"/>
    </location>
</feature>
<dbReference type="AlphaFoldDB" id="A0A182X3S7"/>
<feature type="compositionally biased region" description="Acidic residues" evidence="1">
    <location>
        <begin position="180"/>
        <end position="191"/>
    </location>
</feature>
<accession>A0A182X3S7</accession>
<reference evidence="2" key="1">
    <citation type="submission" date="2020-05" db="UniProtKB">
        <authorList>
            <consortium name="EnsemblMetazoa"/>
        </authorList>
    </citation>
    <scope>IDENTIFICATION</scope>
    <source>
        <strain evidence="2">SANGQUA</strain>
    </source>
</reference>
<proteinExistence type="predicted"/>
<keyword evidence="3" id="KW-1185">Reference proteome</keyword>
<dbReference type="Proteomes" id="UP000076407">
    <property type="component" value="Unassembled WGS sequence"/>
</dbReference>
<evidence type="ECO:0000313" key="3">
    <source>
        <dbReference type="Proteomes" id="UP000076407"/>
    </source>
</evidence>
<evidence type="ECO:0000313" key="2">
    <source>
        <dbReference type="EnsemblMetazoa" id="AQUA004454-PA"/>
    </source>
</evidence>
<protein>
    <submittedName>
        <fullName evidence="2">Uncharacterized protein</fullName>
    </submittedName>
</protein>
<name>A0A182X3S7_ANOQN</name>
<sequence length="210" mass="23534">MQPERTQCRQLLQKRQQVGELIVTNVEHTEPLHTPQSGIEMGQLIELQKELFEPWHHERLVTRPRRDRAQPIALQGSEQDVELITTGQIELLYLQPMDHEVFNVGEWLAKFSYTGHSCALSCLGEVAVSFEGETDSPSPDDCFASGSFGSYRYTVDVEETNTSPTARGRRLRGTVPTALGDDDDDDDDGSGTEEWTYPSAILAQGFRSCC</sequence>
<dbReference type="EnsemblMetazoa" id="AQUA004454-RA">
    <property type="protein sequence ID" value="AQUA004454-PA"/>
    <property type="gene ID" value="AQUA004454"/>
</dbReference>
<evidence type="ECO:0000256" key="1">
    <source>
        <dbReference type="SAM" id="MobiDB-lite"/>
    </source>
</evidence>